<evidence type="ECO:0000313" key="2">
    <source>
        <dbReference type="EMBL" id="KAF6208403.1"/>
    </source>
</evidence>
<feature type="region of interest" description="Disordered" evidence="1">
    <location>
        <begin position="84"/>
        <end position="109"/>
    </location>
</feature>
<dbReference type="Proteomes" id="UP000466442">
    <property type="component" value="Unassembled WGS sequence"/>
</dbReference>
<comment type="caution">
    <text evidence="2">The sequence shown here is derived from an EMBL/GenBank/DDBJ whole genome shotgun (WGS) entry which is preliminary data.</text>
</comment>
<organism evidence="2 3">
    <name type="scientific">Apolygus lucorum</name>
    <name type="common">Small green plant bug</name>
    <name type="synonym">Lygocoris lucorum</name>
    <dbReference type="NCBI Taxonomy" id="248454"/>
    <lineage>
        <taxon>Eukaryota</taxon>
        <taxon>Metazoa</taxon>
        <taxon>Ecdysozoa</taxon>
        <taxon>Arthropoda</taxon>
        <taxon>Hexapoda</taxon>
        <taxon>Insecta</taxon>
        <taxon>Pterygota</taxon>
        <taxon>Neoptera</taxon>
        <taxon>Paraneoptera</taxon>
        <taxon>Hemiptera</taxon>
        <taxon>Heteroptera</taxon>
        <taxon>Panheteroptera</taxon>
        <taxon>Cimicomorpha</taxon>
        <taxon>Miridae</taxon>
        <taxon>Mirini</taxon>
        <taxon>Apolygus</taxon>
    </lineage>
</organism>
<name>A0A6A4K042_APOLU</name>
<reference evidence="2" key="1">
    <citation type="journal article" date="2021" name="Mol. Ecol. Resour.">
        <title>Apolygus lucorum genome provides insights into omnivorousness and mesophyll feeding.</title>
        <authorList>
            <person name="Liu Y."/>
            <person name="Liu H."/>
            <person name="Wang H."/>
            <person name="Huang T."/>
            <person name="Liu B."/>
            <person name="Yang B."/>
            <person name="Yin L."/>
            <person name="Li B."/>
            <person name="Zhang Y."/>
            <person name="Zhang S."/>
            <person name="Jiang F."/>
            <person name="Zhang X."/>
            <person name="Ren Y."/>
            <person name="Wang B."/>
            <person name="Wang S."/>
            <person name="Lu Y."/>
            <person name="Wu K."/>
            <person name="Fan W."/>
            <person name="Wang G."/>
        </authorList>
    </citation>
    <scope>NUCLEOTIDE SEQUENCE</scope>
    <source>
        <strain evidence="2">12Hb</strain>
    </source>
</reference>
<evidence type="ECO:0000256" key="1">
    <source>
        <dbReference type="SAM" id="MobiDB-lite"/>
    </source>
</evidence>
<feature type="compositionally biased region" description="Basic and acidic residues" evidence="1">
    <location>
        <begin position="89"/>
        <end position="103"/>
    </location>
</feature>
<proteinExistence type="predicted"/>
<keyword evidence="3" id="KW-1185">Reference proteome</keyword>
<sequence length="109" mass="12798">MSKVSPEVENGVLQAVRLLQKRKGVTTRKLIDYLVTSCGFRREKEFLSSVRRVLKRSVRRGEAQKEGYRYKLLPKRELNNGMCQCKSRLRTDGKRQNERGSKRGEKRKQ</sequence>
<accession>A0A6A4K042</accession>
<gene>
    <name evidence="2" type="ORF">GE061_016858</name>
</gene>
<protein>
    <submittedName>
        <fullName evidence="2">Uncharacterized protein</fullName>
    </submittedName>
</protein>
<evidence type="ECO:0000313" key="3">
    <source>
        <dbReference type="Proteomes" id="UP000466442"/>
    </source>
</evidence>
<dbReference type="AlphaFoldDB" id="A0A6A4K042"/>
<dbReference type="EMBL" id="WIXP02000007">
    <property type="protein sequence ID" value="KAF6208403.1"/>
    <property type="molecule type" value="Genomic_DNA"/>
</dbReference>